<dbReference type="Gene3D" id="3.30.70.3040">
    <property type="match status" value="1"/>
</dbReference>
<comment type="subcellular location">
    <subcellularLocation>
        <location evidence="1">Cell membrane</location>
        <topology evidence="1">Multi-pass membrane protein</topology>
    </subcellularLocation>
</comment>
<feature type="transmembrane region" description="Helical" evidence="11">
    <location>
        <begin position="301"/>
        <end position="320"/>
    </location>
</feature>
<dbReference type="InterPro" id="IPR003838">
    <property type="entry name" value="ABC3_permease_C"/>
</dbReference>
<feature type="domain" description="FtsX extracellular" evidence="13">
    <location>
        <begin position="63"/>
        <end position="149"/>
    </location>
</feature>
<evidence type="ECO:0000313" key="15">
    <source>
        <dbReference type="Proteomes" id="UP000316253"/>
    </source>
</evidence>
<dbReference type="EMBL" id="VMFD01000079">
    <property type="protein sequence ID" value="TSC64880.1"/>
    <property type="molecule type" value="Genomic_DNA"/>
</dbReference>
<feature type="transmembrane region" description="Helical" evidence="11">
    <location>
        <begin position="231"/>
        <end position="254"/>
    </location>
</feature>
<keyword evidence="4 10" id="KW-1003">Cell membrane</keyword>
<evidence type="ECO:0000256" key="3">
    <source>
        <dbReference type="ARBA" id="ARBA00021907"/>
    </source>
</evidence>
<name>A0A554J989_9BACT</name>
<feature type="domain" description="ABC3 transporter permease C-terminal" evidence="12">
    <location>
        <begin position="183"/>
        <end position="311"/>
    </location>
</feature>
<dbReference type="PIRSF" id="PIRSF003097">
    <property type="entry name" value="FtsX"/>
    <property type="match status" value="1"/>
</dbReference>
<evidence type="ECO:0000313" key="14">
    <source>
        <dbReference type="EMBL" id="TSC64880.1"/>
    </source>
</evidence>
<dbReference type="InterPro" id="IPR040690">
    <property type="entry name" value="FtsX_ECD"/>
</dbReference>
<comment type="similarity">
    <text evidence="2 10">Belongs to the ABC-4 integral membrane protein family. FtsX subfamily.</text>
</comment>
<dbReference type="Pfam" id="PF02687">
    <property type="entry name" value="FtsX"/>
    <property type="match status" value="1"/>
</dbReference>
<evidence type="ECO:0000256" key="1">
    <source>
        <dbReference type="ARBA" id="ARBA00004651"/>
    </source>
</evidence>
<evidence type="ECO:0000256" key="7">
    <source>
        <dbReference type="ARBA" id="ARBA00022989"/>
    </source>
</evidence>
<evidence type="ECO:0000256" key="4">
    <source>
        <dbReference type="ARBA" id="ARBA00022475"/>
    </source>
</evidence>
<evidence type="ECO:0000256" key="10">
    <source>
        <dbReference type="PIRNR" id="PIRNR003097"/>
    </source>
</evidence>
<protein>
    <recommendedName>
        <fullName evidence="3 10">Cell division protein FtsX</fullName>
    </recommendedName>
</protein>
<evidence type="ECO:0000259" key="13">
    <source>
        <dbReference type="Pfam" id="PF18075"/>
    </source>
</evidence>
<reference evidence="14 15" key="1">
    <citation type="submission" date="2017-08" db="EMBL/GenBank/DDBJ databases">
        <title>Mechanisms for carbon and nitrogen cycling indicate functional differentiation within the Candidate Phyla Radiation.</title>
        <authorList>
            <person name="Danczak R.E."/>
            <person name="Johnston M.D."/>
            <person name="Kenah C."/>
            <person name="Slattery M."/>
            <person name="Wrighton K.C."/>
            <person name="Wilkins M.J."/>
        </authorList>
    </citation>
    <scope>NUCLEOTIDE SEQUENCE [LARGE SCALE GENOMIC DNA]</scope>
    <source>
        <strain evidence="14">Gr01-1014_85</strain>
    </source>
</reference>
<feature type="transmembrane region" description="Helical" evidence="11">
    <location>
        <begin position="24"/>
        <end position="50"/>
    </location>
</feature>
<keyword evidence="8 10" id="KW-0472">Membrane</keyword>
<dbReference type="GO" id="GO:0051301">
    <property type="term" value="P:cell division"/>
    <property type="evidence" value="ECO:0007669"/>
    <property type="project" value="UniProtKB-KW"/>
</dbReference>
<keyword evidence="7 11" id="KW-1133">Transmembrane helix</keyword>
<dbReference type="PANTHER" id="PTHR47755">
    <property type="entry name" value="CELL DIVISION PROTEIN FTSX"/>
    <property type="match status" value="1"/>
</dbReference>
<evidence type="ECO:0000256" key="6">
    <source>
        <dbReference type="ARBA" id="ARBA00022692"/>
    </source>
</evidence>
<evidence type="ECO:0000256" key="2">
    <source>
        <dbReference type="ARBA" id="ARBA00007379"/>
    </source>
</evidence>
<dbReference type="PANTHER" id="PTHR47755:SF1">
    <property type="entry name" value="CELL DIVISION PROTEIN FTSX"/>
    <property type="match status" value="1"/>
</dbReference>
<sequence>MRKFLTHWRRIAGLGSVNFWRNRWLSLAATLMVMLTMLTVGLFVIASAYVHLAAAEVKSRIDLTVYFHENATETQIKELQQLLTSRADVKTVYYIDKARALANWQARVSDAKVRNLITKDANPLPRHLQITAVEPESYQAINDYIADSPYQNSFKEISYQNTKAAIDKIIQVTRFVRLAGFATSAFLVVISLVVIMNTIRLTIFTRRDEIEIMRLVGAEASFIRVPFTIEALYFGALGSLIAYLIIVSLVYSFLPQLSRYFSGIDLPVDYLGQLIAPISPPLLDLATYSFATIMIGLWPMLVGLLAIGIVYSVICSSIAIRRFLKL</sequence>
<evidence type="ECO:0000256" key="11">
    <source>
        <dbReference type="SAM" id="Phobius"/>
    </source>
</evidence>
<accession>A0A554J989</accession>
<proteinExistence type="inferred from homology"/>
<evidence type="ECO:0000256" key="8">
    <source>
        <dbReference type="ARBA" id="ARBA00023136"/>
    </source>
</evidence>
<evidence type="ECO:0000259" key="12">
    <source>
        <dbReference type="Pfam" id="PF02687"/>
    </source>
</evidence>
<organism evidence="14 15">
    <name type="scientific">Candidatus Berkelbacteria bacterium Gr01-1014_85</name>
    <dbReference type="NCBI Taxonomy" id="2017150"/>
    <lineage>
        <taxon>Bacteria</taxon>
        <taxon>Candidatus Berkelbacteria</taxon>
    </lineage>
</organism>
<dbReference type="GO" id="GO:0005886">
    <property type="term" value="C:plasma membrane"/>
    <property type="evidence" value="ECO:0007669"/>
    <property type="project" value="UniProtKB-SubCell"/>
</dbReference>
<gene>
    <name evidence="14" type="ORF">CEO22_674</name>
</gene>
<dbReference type="AlphaFoldDB" id="A0A554J989"/>
<dbReference type="Pfam" id="PF18075">
    <property type="entry name" value="FtsX_ECD"/>
    <property type="match status" value="1"/>
</dbReference>
<keyword evidence="6 11" id="KW-0812">Transmembrane</keyword>
<keyword evidence="5 10" id="KW-0132">Cell division</keyword>
<comment type="caution">
    <text evidence="14">The sequence shown here is derived from an EMBL/GenBank/DDBJ whole genome shotgun (WGS) entry which is preliminary data.</text>
</comment>
<feature type="transmembrane region" description="Helical" evidence="11">
    <location>
        <begin position="178"/>
        <end position="199"/>
    </location>
</feature>
<keyword evidence="9 10" id="KW-0131">Cell cycle</keyword>
<evidence type="ECO:0000256" key="5">
    <source>
        <dbReference type="ARBA" id="ARBA00022618"/>
    </source>
</evidence>
<dbReference type="Proteomes" id="UP000316253">
    <property type="component" value="Unassembled WGS sequence"/>
</dbReference>
<dbReference type="InterPro" id="IPR004513">
    <property type="entry name" value="FtsX"/>
</dbReference>
<evidence type="ECO:0000256" key="9">
    <source>
        <dbReference type="ARBA" id="ARBA00023306"/>
    </source>
</evidence>